<dbReference type="PANTHER" id="PTHR33434">
    <property type="entry name" value="DEGV DOMAIN-CONTAINING PROTEIN DR_1986-RELATED"/>
    <property type="match status" value="1"/>
</dbReference>
<dbReference type="Pfam" id="PF02734">
    <property type="entry name" value="Dak2"/>
    <property type="match status" value="1"/>
</dbReference>
<dbReference type="EMBL" id="VNIQ01000010">
    <property type="protein sequence ID" value="TYQ00952.1"/>
    <property type="molecule type" value="Genomic_DNA"/>
</dbReference>
<dbReference type="PROSITE" id="PS51480">
    <property type="entry name" value="DHAL"/>
    <property type="match status" value="1"/>
</dbReference>
<evidence type="ECO:0000313" key="2">
    <source>
        <dbReference type="EMBL" id="TYQ00952.1"/>
    </source>
</evidence>
<dbReference type="InterPro" id="IPR033470">
    <property type="entry name" value="FakA-like_C"/>
</dbReference>
<dbReference type="SMART" id="SM01120">
    <property type="entry name" value="Dak2"/>
    <property type="match status" value="1"/>
</dbReference>
<dbReference type="InterPro" id="IPR048394">
    <property type="entry name" value="FakA-like_M"/>
</dbReference>
<dbReference type="SUPFAM" id="SSF101473">
    <property type="entry name" value="DhaL-like"/>
    <property type="match status" value="1"/>
</dbReference>
<comment type="caution">
    <text evidence="2">The sequence shown here is derived from an EMBL/GenBank/DDBJ whole genome shotgun (WGS) entry which is preliminary data.</text>
</comment>
<dbReference type="InterPro" id="IPR004007">
    <property type="entry name" value="DhaL_dom"/>
</dbReference>
<dbReference type="GO" id="GO:0004371">
    <property type="term" value="F:glycerone kinase activity"/>
    <property type="evidence" value="ECO:0007669"/>
    <property type="project" value="InterPro"/>
</dbReference>
<accession>A0A652YIF2</accession>
<proteinExistence type="predicted"/>
<sequence>MGDAHHQRTDGTADGLLLRRWARRSVDCLEERRGEINSLNVFPIPDSDTGTNLLFTMRAALDSAEALGGDVTSATRTANALARGAVAGARGNSGVILSQVIRGIAETVRGERINGLDLAEALQTGTELASRAVTDLVEGTIVTVLRASGEAAAQCVGVDLQSVALAAADAAASALVKTPQQLDVLASAGVVDAGGLGLLVILDALVESVSGHSPDRVELGAGRSRGLIAEVSRRDHDWDRKSGPLECGDDSAQDFEVMYLVDESDEDLMAALRTRLAVLGDSIVIVSDGFGGWSVHVHCCDAGAAVEAGLEAGRVHGIRISSFLVDQRDQLVARQEMQFQGHDARGVLAVVAGDGAAALFESEGASVLRCDEAPVTRAQLLGHIRTMDRTEVLVLPNGALSAQELVAVSAAARDPLHQVLLLSTSSMVQGLAALAVHDGSRNVADDGFTMSESAAATRWGSLRIAVERSLTFVGTCDPGDAIGLMGHEVVVIGPDVEASAARLIDLALGSGGELVTLLMGADAADGLAERMEAHVISTYPGVDVLIYQGGQPGDLFQLGVE</sequence>
<organism evidence="2">
    <name type="scientific">Nocardia globerula</name>
    <dbReference type="NCBI Taxonomy" id="1818"/>
    <lineage>
        <taxon>Bacteria</taxon>
        <taxon>Bacillati</taxon>
        <taxon>Actinomycetota</taxon>
        <taxon>Actinomycetes</taxon>
        <taxon>Mycobacteriales</taxon>
        <taxon>Nocardiaceae</taxon>
        <taxon>Nocardia</taxon>
    </lineage>
</organism>
<dbReference type="NCBIfam" id="TIGR03599">
    <property type="entry name" value="YloV"/>
    <property type="match status" value="1"/>
</dbReference>
<dbReference type="Gene3D" id="1.25.40.340">
    <property type="match status" value="1"/>
</dbReference>
<dbReference type="InterPro" id="IPR036117">
    <property type="entry name" value="DhaL_dom_sf"/>
</dbReference>
<dbReference type="Pfam" id="PF21645">
    <property type="entry name" value="FakA-like_M"/>
    <property type="match status" value="1"/>
</dbReference>
<dbReference type="Pfam" id="PF13684">
    <property type="entry name" value="FakA-like_C"/>
    <property type="match status" value="1"/>
</dbReference>
<feature type="domain" description="DhaL" evidence="1">
    <location>
        <begin position="16"/>
        <end position="207"/>
    </location>
</feature>
<dbReference type="PANTHER" id="PTHR33434:SF4">
    <property type="entry name" value="PHOSPHATASE PROTEIN"/>
    <property type="match status" value="1"/>
</dbReference>
<dbReference type="InterPro" id="IPR050270">
    <property type="entry name" value="DegV_domain_contain"/>
</dbReference>
<name>A0A652YIF2_NOCGL</name>
<dbReference type="GO" id="GO:0006071">
    <property type="term" value="P:glycerol metabolic process"/>
    <property type="evidence" value="ECO:0007669"/>
    <property type="project" value="InterPro"/>
</dbReference>
<dbReference type="InterPro" id="IPR019986">
    <property type="entry name" value="YloV-like"/>
</dbReference>
<dbReference type="SMART" id="SM01121">
    <property type="entry name" value="Dak1_2"/>
    <property type="match status" value="1"/>
</dbReference>
<dbReference type="AlphaFoldDB" id="A0A652YIF2"/>
<evidence type="ECO:0000259" key="1">
    <source>
        <dbReference type="PROSITE" id="PS51480"/>
    </source>
</evidence>
<protein>
    <recommendedName>
        <fullName evidence="1">DhaL domain-containing protein</fullName>
    </recommendedName>
</protein>
<reference evidence="2" key="1">
    <citation type="submission" date="2019-07" db="EMBL/GenBank/DDBJ databases">
        <title>Genomic Encyclopedia of Type Strains, Phase IV (KMG-IV): sequencing the most valuable type-strain genomes for metagenomic binning, comparative biology and taxonomic classification.</title>
        <authorList>
            <person name="Goeker M."/>
        </authorList>
    </citation>
    <scope>NUCLEOTIDE SEQUENCE</scope>
    <source>
        <strain evidence="2">DSM 44596</strain>
    </source>
</reference>
<gene>
    <name evidence="2" type="ORF">FNL38_11076</name>
</gene>